<dbReference type="Gene3D" id="6.10.140.2220">
    <property type="match status" value="1"/>
</dbReference>
<dbReference type="AlphaFoldDB" id="A0A835TFA5"/>
<gene>
    <name evidence="7" type="ORF">HYH02_011078</name>
</gene>
<evidence type="ECO:0000313" key="8">
    <source>
        <dbReference type="Proteomes" id="UP000613740"/>
    </source>
</evidence>
<keyword evidence="3" id="KW-0862">Zinc</keyword>
<dbReference type="PROSITE" id="PS01360">
    <property type="entry name" value="ZF_MYND_1"/>
    <property type="match status" value="1"/>
</dbReference>
<feature type="region of interest" description="Disordered" evidence="5">
    <location>
        <begin position="223"/>
        <end position="256"/>
    </location>
</feature>
<organism evidence="7 8">
    <name type="scientific">Chlamydomonas schloesseri</name>
    <dbReference type="NCBI Taxonomy" id="2026947"/>
    <lineage>
        <taxon>Eukaryota</taxon>
        <taxon>Viridiplantae</taxon>
        <taxon>Chlorophyta</taxon>
        <taxon>core chlorophytes</taxon>
        <taxon>Chlorophyceae</taxon>
        <taxon>CS clade</taxon>
        <taxon>Chlamydomonadales</taxon>
        <taxon>Chlamydomonadaceae</taxon>
        <taxon>Chlamydomonas</taxon>
    </lineage>
</organism>
<proteinExistence type="predicted"/>
<evidence type="ECO:0000259" key="6">
    <source>
        <dbReference type="PROSITE" id="PS50865"/>
    </source>
</evidence>
<evidence type="ECO:0000256" key="1">
    <source>
        <dbReference type="ARBA" id="ARBA00022723"/>
    </source>
</evidence>
<dbReference type="EMBL" id="JAEHOD010000045">
    <property type="protein sequence ID" value="KAG2437700.1"/>
    <property type="molecule type" value="Genomic_DNA"/>
</dbReference>
<feature type="compositionally biased region" description="Basic and acidic residues" evidence="5">
    <location>
        <begin position="228"/>
        <end position="256"/>
    </location>
</feature>
<feature type="domain" description="MYND-type" evidence="6">
    <location>
        <begin position="178"/>
        <end position="217"/>
    </location>
</feature>
<dbReference type="OrthoDB" id="530530at2759"/>
<evidence type="ECO:0000256" key="2">
    <source>
        <dbReference type="ARBA" id="ARBA00022771"/>
    </source>
</evidence>
<dbReference type="SUPFAM" id="SSF144232">
    <property type="entry name" value="HIT/MYND zinc finger-like"/>
    <property type="match status" value="1"/>
</dbReference>
<keyword evidence="2 4" id="KW-0863">Zinc-finger</keyword>
<reference evidence="7" key="1">
    <citation type="journal article" date="2020" name="bioRxiv">
        <title>Comparative genomics of Chlamydomonas.</title>
        <authorList>
            <person name="Craig R.J."/>
            <person name="Hasan A.R."/>
            <person name="Ness R.W."/>
            <person name="Keightley P.D."/>
        </authorList>
    </citation>
    <scope>NUCLEOTIDE SEQUENCE</scope>
    <source>
        <strain evidence="7">CCAP 11/173</strain>
    </source>
</reference>
<sequence length="256" mass="28128">MAASQLWYVPHHPDLVCLAPCDNTTDPVPGPGCMFVGVPDKLQTQQPQRKEADLNWKHPRFTGFVTCFGDIAKQQPRVVRCACGKSPCALRAVSEGAGVAAEDLIPADWHSKYELPPAGPEHAAPQSRRAQALEAYLQCTGKAEKELPVPEGKEAVDEDDIKAHAEVMLTDFFKGRVCHACTTPSTKMSRCGNCGEARYCSRDCQRKHWSVEHKAACSRRYAVARAQEPSKEEKGKEKKEEADAVKQEAKEDAALA</sequence>
<dbReference type="Proteomes" id="UP000613740">
    <property type="component" value="Unassembled WGS sequence"/>
</dbReference>
<name>A0A835TFA5_9CHLO</name>
<dbReference type="Pfam" id="PF01753">
    <property type="entry name" value="zf-MYND"/>
    <property type="match status" value="1"/>
</dbReference>
<evidence type="ECO:0000256" key="4">
    <source>
        <dbReference type="PROSITE-ProRule" id="PRU00134"/>
    </source>
</evidence>
<dbReference type="GO" id="GO:0008270">
    <property type="term" value="F:zinc ion binding"/>
    <property type="evidence" value="ECO:0007669"/>
    <property type="project" value="UniProtKB-KW"/>
</dbReference>
<protein>
    <recommendedName>
        <fullName evidence="6">MYND-type domain-containing protein</fullName>
    </recommendedName>
</protein>
<evidence type="ECO:0000256" key="3">
    <source>
        <dbReference type="ARBA" id="ARBA00022833"/>
    </source>
</evidence>
<keyword evidence="8" id="KW-1185">Reference proteome</keyword>
<evidence type="ECO:0000313" key="7">
    <source>
        <dbReference type="EMBL" id="KAG2437700.1"/>
    </source>
</evidence>
<keyword evidence="1" id="KW-0479">Metal-binding</keyword>
<accession>A0A835TFA5</accession>
<dbReference type="PROSITE" id="PS50865">
    <property type="entry name" value="ZF_MYND_2"/>
    <property type="match status" value="1"/>
</dbReference>
<dbReference type="InterPro" id="IPR002893">
    <property type="entry name" value="Znf_MYND"/>
</dbReference>
<evidence type="ECO:0000256" key="5">
    <source>
        <dbReference type="SAM" id="MobiDB-lite"/>
    </source>
</evidence>
<comment type="caution">
    <text evidence="7">The sequence shown here is derived from an EMBL/GenBank/DDBJ whole genome shotgun (WGS) entry which is preliminary data.</text>
</comment>